<keyword evidence="1" id="KW-0614">Plasmid</keyword>
<dbReference type="EMBL" id="CP001812">
    <property type="protein sequence ID" value="ADL36145.1"/>
    <property type="molecule type" value="Genomic_DNA"/>
</dbReference>
<protein>
    <submittedName>
        <fullName evidence="1">Uncharacterized protein</fullName>
    </submittedName>
</protein>
<organism evidence="1 2">
    <name type="scientific">Butyrivibrio proteoclasticus (strain ATCC 51982 / DSM 14932 / B316)</name>
    <name type="common">Clostridium proteoclasticum</name>
    <dbReference type="NCBI Taxonomy" id="515622"/>
    <lineage>
        <taxon>Bacteria</taxon>
        <taxon>Bacillati</taxon>
        <taxon>Bacillota</taxon>
        <taxon>Clostridia</taxon>
        <taxon>Lachnospirales</taxon>
        <taxon>Lachnospiraceae</taxon>
        <taxon>Butyrivibrio</taxon>
    </lineage>
</organism>
<geneLocation type="plasmid" evidence="1 2">
    <name>pCY360</name>
</geneLocation>
<accession>E0S413</accession>
<dbReference type="AlphaFoldDB" id="E0S413"/>
<name>E0S413_BUTPB</name>
<dbReference type="HOGENOM" id="CLU_2300582_0_0_9"/>
<evidence type="ECO:0000313" key="1">
    <source>
        <dbReference type="EMBL" id="ADL36145.1"/>
    </source>
</evidence>
<dbReference type="KEGG" id="bpb:bpr_II207"/>
<dbReference type="Proteomes" id="UP000001299">
    <property type="component" value="Plasmid pCY360"/>
</dbReference>
<sequence length="100" mass="10262">MSYTGSIWGGAGTIGLTMKLTDPSKKTVTLTGTANGLYGRGNWGYSNCTVKSAPSPYATSWTVVVNVTDPESNFGISIGTNGDSDKGNGYLATISSISAN</sequence>
<dbReference type="RefSeq" id="WP_013282794.1">
    <property type="nucleotide sequence ID" value="NC_014389.1"/>
</dbReference>
<reference evidence="1 2" key="1">
    <citation type="journal article" date="2010" name="PLoS ONE">
        <title>The glycobiome of the rumen bacterium Butyrivibrio proteoclasticus B316(T) highlights adaptation to a polysaccharide-rich environment.</title>
        <authorList>
            <person name="Kelly W.J."/>
            <person name="Leahy S.C."/>
            <person name="Altermann E."/>
            <person name="Yeoman C.J."/>
            <person name="Dunne J.C."/>
            <person name="Kong Z."/>
            <person name="Pacheco D.M."/>
            <person name="Li D."/>
            <person name="Noel S.J."/>
            <person name="Moon C.D."/>
            <person name="Cookson A.L."/>
            <person name="Attwood G.T."/>
        </authorList>
    </citation>
    <scope>NUCLEOTIDE SEQUENCE [LARGE SCALE GENOMIC DNA]</scope>
    <source>
        <strain evidence="2">ATCC 51982 / DSM 14932 / B316</strain>
        <plasmid evidence="2">Plasmid pCY360</plasmid>
    </source>
</reference>
<evidence type="ECO:0000313" key="2">
    <source>
        <dbReference type="Proteomes" id="UP000001299"/>
    </source>
</evidence>
<keyword evidence="2" id="KW-1185">Reference proteome</keyword>
<gene>
    <name evidence="1" type="ordered locus">bpr_II207</name>
</gene>
<proteinExistence type="predicted"/>